<dbReference type="PANTHER" id="PTHR43472">
    <property type="entry name" value="PHOSPHORIBOSYLAMINE--GLYCINE LIGASE"/>
    <property type="match status" value="1"/>
</dbReference>
<dbReference type="SUPFAM" id="SSF51246">
    <property type="entry name" value="Rudiment single hybrid motif"/>
    <property type="match status" value="1"/>
</dbReference>
<organism evidence="9 10">
    <name type="scientific">Candidatus Nomurabacteria bacterium RIFCSPHIGHO2_02_FULL_42_24</name>
    <dbReference type="NCBI Taxonomy" id="1801757"/>
    <lineage>
        <taxon>Bacteria</taxon>
        <taxon>Candidatus Nomuraibacteriota</taxon>
    </lineage>
</organism>
<dbReference type="Gene3D" id="3.90.600.10">
    <property type="entry name" value="Phosphoribosylglycinamide synthetase, C-terminal domain"/>
    <property type="match status" value="1"/>
</dbReference>
<dbReference type="AlphaFoldDB" id="A0A1F6WIX5"/>
<feature type="domain" description="Phosphoribosylglycinamide synthetase C-domain" evidence="8">
    <location>
        <begin position="313"/>
        <end position="411"/>
    </location>
</feature>
<evidence type="ECO:0000256" key="3">
    <source>
        <dbReference type="ARBA" id="ARBA00022755"/>
    </source>
</evidence>
<dbReference type="GO" id="GO:0006164">
    <property type="term" value="P:purine nucleotide biosynthetic process"/>
    <property type="evidence" value="ECO:0007669"/>
    <property type="project" value="UniProtKB-KW"/>
</dbReference>
<dbReference type="InterPro" id="IPR000115">
    <property type="entry name" value="PRibGlycinamide_synth"/>
</dbReference>
<dbReference type="Proteomes" id="UP000179880">
    <property type="component" value="Unassembled WGS sequence"/>
</dbReference>
<evidence type="ECO:0000256" key="6">
    <source>
        <dbReference type="ARBA" id="ARBA00042242"/>
    </source>
</evidence>
<dbReference type="GO" id="GO:0005524">
    <property type="term" value="F:ATP binding"/>
    <property type="evidence" value="ECO:0007669"/>
    <property type="project" value="UniProtKB-KW"/>
</dbReference>
<dbReference type="GO" id="GO:0009113">
    <property type="term" value="P:purine nucleobase biosynthetic process"/>
    <property type="evidence" value="ECO:0007669"/>
    <property type="project" value="InterPro"/>
</dbReference>
<keyword evidence="4" id="KW-0067">ATP-binding</keyword>
<proteinExistence type="inferred from homology"/>
<evidence type="ECO:0000313" key="10">
    <source>
        <dbReference type="Proteomes" id="UP000179880"/>
    </source>
</evidence>
<comment type="similarity">
    <text evidence="5">Belongs to the GARS family.</text>
</comment>
<name>A0A1F6WIX5_9BACT</name>
<evidence type="ECO:0000259" key="8">
    <source>
        <dbReference type="SMART" id="SM01210"/>
    </source>
</evidence>
<evidence type="ECO:0000256" key="7">
    <source>
        <dbReference type="ARBA" id="ARBA00042864"/>
    </source>
</evidence>
<evidence type="ECO:0000256" key="5">
    <source>
        <dbReference type="ARBA" id="ARBA00038345"/>
    </source>
</evidence>
<comment type="caution">
    <text evidence="9">The sequence shown here is derived from an EMBL/GenBank/DDBJ whole genome shotgun (WGS) entry which is preliminary data.</text>
</comment>
<evidence type="ECO:0000256" key="1">
    <source>
        <dbReference type="ARBA" id="ARBA00022598"/>
    </source>
</evidence>
<dbReference type="InterPro" id="IPR037123">
    <property type="entry name" value="PRibGlycinamide_synth_C_sf"/>
</dbReference>
<keyword evidence="3" id="KW-0658">Purine biosynthesis</keyword>
<dbReference type="Pfam" id="PF01071">
    <property type="entry name" value="GARS_A"/>
    <property type="match status" value="1"/>
</dbReference>
<evidence type="ECO:0000256" key="2">
    <source>
        <dbReference type="ARBA" id="ARBA00022741"/>
    </source>
</evidence>
<dbReference type="InterPro" id="IPR020561">
    <property type="entry name" value="PRibGlycinamid_synth_ATP-grasp"/>
</dbReference>
<sequence>MKFLFVSFESLSGDLAWQIKKEGHQVKVFIESKDDQDVYDGILDKVDDWQRHKDWADVIVFDDTGFGKIANSLRAQGKLVVGGSEYTDKLENNREFGQLEMKRLGLLTLAHWDFNDYEEALKFIAENPGRYVYKPSGLVSSDWKSLLFLGKDDDGKDLHEILRSNQKVLKNKIKQFQLQKFVSGVEIAVGAFFNGNDFIYPINVNFEHKKLFPGDIGPFTGEMGTLMYWSQPNTIFKLTLEKFKEDIKKSGYVGYIDINCIANARGIYPLEFTSRFGYPTISVQSEGVLSKWGEFLYALAKGENFDLKTKKGFQLGIVCATPPFPYDDKTEMSIYKDLSITFKKPNYEGIHLGDIKFIDGNWCIAGDTGYDLVVTGSGTTVEDARKQAYGRIDNVILQNMFYRTDIGLGWYEDSDKLQTWGYLY</sequence>
<accession>A0A1F6WIX5</accession>
<dbReference type="PANTHER" id="PTHR43472:SF1">
    <property type="entry name" value="PHOSPHORIBOSYLAMINE--GLYCINE LIGASE, CHLOROPLASTIC"/>
    <property type="match status" value="1"/>
</dbReference>
<keyword evidence="2" id="KW-0547">Nucleotide-binding</keyword>
<dbReference type="Gene3D" id="3.30.470.20">
    <property type="entry name" value="ATP-grasp fold, B domain"/>
    <property type="match status" value="1"/>
</dbReference>
<dbReference type="GO" id="GO:0004637">
    <property type="term" value="F:phosphoribosylamine-glycine ligase activity"/>
    <property type="evidence" value="ECO:0007669"/>
    <property type="project" value="InterPro"/>
</dbReference>
<keyword evidence="1 9" id="KW-0436">Ligase</keyword>
<evidence type="ECO:0000313" key="9">
    <source>
        <dbReference type="EMBL" id="OGI81665.1"/>
    </source>
</evidence>
<protein>
    <recommendedName>
        <fullName evidence="6">Glycinamide ribonucleotide synthetase</fullName>
    </recommendedName>
    <alternativeName>
        <fullName evidence="7">Phosphoribosylglycinamide synthetase</fullName>
    </alternativeName>
</protein>
<dbReference type="EMBL" id="MFUH01000021">
    <property type="protein sequence ID" value="OGI81665.1"/>
    <property type="molecule type" value="Genomic_DNA"/>
</dbReference>
<gene>
    <name evidence="9" type="ORF">A3B93_01825</name>
</gene>
<dbReference type="InterPro" id="IPR011054">
    <property type="entry name" value="Rudment_hybrid_motif"/>
</dbReference>
<reference evidence="9 10" key="1">
    <citation type="journal article" date="2016" name="Nat. Commun.">
        <title>Thousands of microbial genomes shed light on interconnected biogeochemical processes in an aquifer system.</title>
        <authorList>
            <person name="Anantharaman K."/>
            <person name="Brown C.T."/>
            <person name="Hug L.A."/>
            <person name="Sharon I."/>
            <person name="Castelle C.J."/>
            <person name="Probst A.J."/>
            <person name="Thomas B.C."/>
            <person name="Singh A."/>
            <person name="Wilkins M.J."/>
            <person name="Karaoz U."/>
            <person name="Brodie E.L."/>
            <person name="Williams K.H."/>
            <person name="Hubbard S.S."/>
            <person name="Banfield J.F."/>
        </authorList>
    </citation>
    <scope>NUCLEOTIDE SEQUENCE [LARGE SCALE GENOMIC DNA]</scope>
</reference>
<dbReference type="SMART" id="SM01210">
    <property type="entry name" value="GARS_C"/>
    <property type="match status" value="1"/>
</dbReference>
<dbReference type="SUPFAM" id="SSF56059">
    <property type="entry name" value="Glutathione synthetase ATP-binding domain-like"/>
    <property type="match status" value="1"/>
</dbReference>
<evidence type="ECO:0000256" key="4">
    <source>
        <dbReference type="ARBA" id="ARBA00022840"/>
    </source>
</evidence>
<dbReference type="InterPro" id="IPR020560">
    <property type="entry name" value="PRibGlycinamide_synth_C-dom"/>
</dbReference>
<dbReference type="SMART" id="SM01209">
    <property type="entry name" value="GARS_A"/>
    <property type="match status" value="1"/>
</dbReference>